<dbReference type="Proteomes" id="UP000652761">
    <property type="component" value="Unassembled WGS sequence"/>
</dbReference>
<reference evidence="2" key="1">
    <citation type="submission" date="2017-07" db="EMBL/GenBank/DDBJ databases">
        <title>Taro Niue Genome Assembly and Annotation.</title>
        <authorList>
            <person name="Atibalentja N."/>
            <person name="Keating K."/>
            <person name="Fields C.J."/>
        </authorList>
    </citation>
    <scope>NUCLEOTIDE SEQUENCE</scope>
    <source>
        <strain evidence="2">Niue_2</strain>
        <tissue evidence="2">Leaf</tissue>
    </source>
</reference>
<organism evidence="2 3">
    <name type="scientific">Colocasia esculenta</name>
    <name type="common">Wild taro</name>
    <name type="synonym">Arum esculentum</name>
    <dbReference type="NCBI Taxonomy" id="4460"/>
    <lineage>
        <taxon>Eukaryota</taxon>
        <taxon>Viridiplantae</taxon>
        <taxon>Streptophyta</taxon>
        <taxon>Embryophyta</taxon>
        <taxon>Tracheophyta</taxon>
        <taxon>Spermatophyta</taxon>
        <taxon>Magnoliopsida</taxon>
        <taxon>Liliopsida</taxon>
        <taxon>Araceae</taxon>
        <taxon>Aroideae</taxon>
        <taxon>Colocasieae</taxon>
        <taxon>Colocasia</taxon>
    </lineage>
</organism>
<evidence type="ECO:0000256" key="1">
    <source>
        <dbReference type="SAM" id="Phobius"/>
    </source>
</evidence>
<comment type="caution">
    <text evidence="2">The sequence shown here is derived from an EMBL/GenBank/DDBJ whole genome shotgun (WGS) entry which is preliminary data.</text>
</comment>
<keyword evidence="1" id="KW-0472">Membrane</keyword>
<gene>
    <name evidence="2" type="ORF">Taro_031909</name>
</gene>
<evidence type="ECO:0000313" key="2">
    <source>
        <dbReference type="EMBL" id="MQL99188.1"/>
    </source>
</evidence>
<name>A0A843VR93_COLES</name>
<accession>A0A843VR93</accession>
<feature type="transmembrane region" description="Helical" evidence="1">
    <location>
        <begin position="17"/>
        <end position="39"/>
    </location>
</feature>
<protein>
    <submittedName>
        <fullName evidence="2">Uncharacterized protein</fullName>
    </submittedName>
</protein>
<dbReference type="EMBL" id="NMUH01002310">
    <property type="protein sequence ID" value="MQL99188.1"/>
    <property type="molecule type" value="Genomic_DNA"/>
</dbReference>
<keyword evidence="3" id="KW-1185">Reference proteome</keyword>
<evidence type="ECO:0000313" key="3">
    <source>
        <dbReference type="Proteomes" id="UP000652761"/>
    </source>
</evidence>
<dbReference type="AlphaFoldDB" id="A0A843VR93"/>
<sequence length="109" mass="11714">MPEGGFPLAPQPPLPPALYLLCFYWLPLAVWMTVCACALTCTCTPLLLAPCYTDDRGVLTMATVGGASRWLCNGWCWGEGEWRVLRQAGGESTMAGGAEAQEQGMGRKS</sequence>
<proteinExistence type="predicted"/>
<keyword evidence="1" id="KW-0812">Transmembrane</keyword>
<keyword evidence="1" id="KW-1133">Transmembrane helix</keyword>